<evidence type="ECO:0000313" key="3">
    <source>
        <dbReference type="Proteomes" id="UP001497480"/>
    </source>
</evidence>
<dbReference type="Proteomes" id="UP001497480">
    <property type="component" value="Unassembled WGS sequence"/>
</dbReference>
<keyword evidence="3" id="KW-1185">Reference proteome</keyword>
<accession>A0AAV1XP55</accession>
<sequence>MNSDSENDISEGEVAWPEAMSGWGDGSSREEDGDDVEAFPSRPSVPLQCVRFSKKVDMRVQIEGGVNIPTLEKVADTK</sequence>
<feature type="compositionally biased region" description="Acidic residues" evidence="1">
    <location>
        <begin position="1"/>
        <end position="11"/>
    </location>
</feature>
<name>A0AAV1XP55_LUPLU</name>
<dbReference type="EMBL" id="CAXHTB010000017">
    <property type="protein sequence ID" value="CAL0323332.1"/>
    <property type="molecule type" value="Genomic_DNA"/>
</dbReference>
<evidence type="ECO:0000313" key="2">
    <source>
        <dbReference type="EMBL" id="CAL0323332.1"/>
    </source>
</evidence>
<gene>
    <name evidence="2" type="ORF">LLUT_LOCUS24392</name>
</gene>
<dbReference type="AlphaFoldDB" id="A0AAV1XP55"/>
<comment type="caution">
    <text evidence="2">The sequence shown here is derived from an EMBL/GenBank/DDBJ whole genome shotgun (WGS) entry which is preliminary data.</text>
</comment>
<evidence type="ECO:0000256" key="1">
    <source>
        <dbReference type="SAM" id="MobiDB-lite"/>
    </source>
</evidence>
<protein>
    <submittedName>
        <fullName evidence="2">Uncharacterized protein</fullName>
    </submittedName>
</protein>
<proteinExistence type="predicted"/>
<feature type="region of interest" description="Disordered" evidence="1">
    <location>
        <begin position="1"/>
        <end position="42"/>
    </location>
</feature>
<organism evidence="2 3">
    <name type="scientific">Lupinus luteus</name>
    <name type="common">European yellow lupine</name>
    <dbReference type="NCBI Taxonomy" id="3873"/>
    <lineage>
        <taxon>Eukaryota</taxon>
        <taxon>Viridiplantae</taxon>
        <taxon>Streptophyta</taxon>
        <taxon>Embryophyta</taxon>
        <taxon>Tracheophyta</taxon>
        <taxon>Spermatophyta</taxon>
        <taxon>Magnoliopsida</taxon>
        <taxon>eudicotyledons</taxon>
        <taxon>Gunneridae</taxon>
        <taxon>Pentapetalae</taxon>
        <taxon>rosids</taxon>
        <taxon>fabids</taxon>
        <taxon>Fabales</taxon>
        <taxon>Fabaceae</taxon>
        <taxon>Papilionoideae</taxon>
        <taxon>50 kb inversion clade</taxon>
        <taxon>genistoids sensu lato</taxon>
        <taxon>core genistoids</taxon>
        <taxon>Genisteae</taxon>
        <taxon>Lupinus</taxon>
    </lineage>
</organism>
<reference evidence="2 3" key="1">
    <citation type="submission" date="2024-03" db="EMBL/GenBank/DDBJ databases">
        <authorList>
            <person name="Martinez-Hernandez J."/>
        </authorList>
    </citation>
    <scope>NUCLEOTIDE SEQUENCE [LARGE SCALE GENOMIC DNA]</scope>
</reference>